<dbReference type="PANTHER" id="PTHR33129:SF1">
    <property type="entry name" value="ATP-BINDING PROTEIN"/>
    <property type="match status" value="1"/>
</dbReference>
<comment type="caution">
    <text evidence="9">The sequence shown here is derived from an EMBL/GenBank/DDBJ whole genome shotgun (WGS) entry which is preliminary data.</text>
</comment>
<dbReference type="GO" id="GO:0043657">
    <property type="term" value="C:host cell"/>
    <property type="evidence" value="ECO:0007669"/>
    <property type="project" value="UniProtKB-SubCell"/>
</dbReference>
<dbReference type="EMBL" id="QUTF01025561">
    <property type="protein sequence ID" value="RHY83370.1"/>
    <property type="molecule type" value="Genomic_DNA"/>
</dbReference>
<gene>
    <name evidence="6" type="ORF">DYB25_012562</name>
    <name evidence="10" type="ORF">DYB26_012338</name>
    <name evidence="9" type="ORF">DYB30_012998</name>
    <name evidence="11" type="ORF">DYB31_011035</name>
    <name evidence="7" type="ORF">DYB34_012699</name>
    <name evidence="8" type="ORF">DYB38_012699</name>
</gene>
<dbReference type="PANTHER" id="PTHR33129">
    <property type="entry name" value="PROTEIN KINASE DOMAIN-CONTAINING PROTEIN-RELATED"/>
    <property type="match status" value="1"/>
</dbReference>
<evidence type="ECO:0000256" key="1">
    <source>
        <dbReference type="ARBA" id="ARBA00004340"/>
    </source>
</evidence>
<dbReference type="EMBL" id="QUTA01002711">
    <property type="protein sequence ID" value="RHY26139.1"/>
    <property type="molecule type" value="Genomic_DNA"/>
</dbReference>
<evidence type="ECO:0000256" key="2">
    <source>
        <dbReference type="ARBA" id="ARBA00004613"/>
    </source>
</evidence>
<feature type="region of interest" description="Disordered" evidence="4">
    <location>
        <begin position="654"/>
        <end position="673"/>
    </location>
</feature>
<dbReference type="InterPro" id="IPR027417">
    <property type="entry name" value="P-loop_NTPase"/>
</dbReference>
<evidence type="ECO:0000256" key="4">
    <source>
        <dbReference type="SAM" id="MobiDB-lite"/>
    </source>
</evidence>
<keyword evidence="3" id="KW-0964">Secreted</keyword>
<evidence type="ECO:0000313" key="9">
    <source>
        <dbReference type="EMBL" id="RHY74650.1"/>
    </source>
</evidence>
<dbReference type="Proteomes" id="UP000266196">
    <property type="component" value="Unassembled WGS sequence"/>
</dbReference>
<dbReference type="Proteomes" id="UP000266239">
    <property type="component" value="Unassembled WGS sequence"/>
</dbReference>
<evidence type="ECO:0000313" key="10">
    <source>
        <dbReference type="EMBL" id="RHY83370.1"/>
    </source>
</evidence>
<evidence type="ECO:0000313" key="13">
    <source>
        <dbReference type="Proteomes" id="UP000266196"/>
    </source>
</evidence>
<dbReference type="EMBL" id="QUTE01004681">
    <property type="protein sequence ID" value="RHZ38578.1"/>
    <property type="molecule type" value="Genomic_DNA"/>
</dbReference>
<dbReference type="SUPFAM" id="SSF52540">
    <property type="entry name" value="P-loop containing nucleoside triphosphate hydrolases"/>
    <property type="match status" value="1"/>
</dbReference>
<evidence type="ECO:0000259" key="5">
    <source>
        <dbReference type="Pfam" id="PF20147"/>
    </source>
</evidence>
<dbReference type="EMBL" id="QUTC01006173">
    <property type="protein sequence ID" value="RHY53572.1"/>
    <property type="molecule type" value="Genomic_DNA"/>
</dbReference>
<dbReference type="AlphaFoldDB" id="A0A397E306"/>
<dbReference type="Pfam" id="PF20147">
    <property type="entry name" value="Crinkler"/>
    <property type="match status" value="1"/>
</dbReference>
<dbReference type="InterPro" id="IPR045379">
    <property type="entry name" value="Crinkler_N"/>
</dbReference>
<dbReference type="EMBL" id="QUTB01008839">
    <property type="protein sequence ID" value="RHY41610.1"/>
    <property type="molecule type" value="Genomic_DNA"/>
</dbReference>
<dbReference type="EMBL" id="QUTD01002959">
    <property type="protein sequence ID" value="RHY74650.1"/>
    <property type="molecule type" value="Genomic_DNA"/>
</dbReference>
<name>A0A397E306_APHAT</name>
<evidence type="ECO:0000256" key="3">
    <source>
        <dbReference type="ARBA" id="ARBA00022525"/>
    </source>
</evidence>
<evidence type="ECO:0000313" key="11">
    <source>
        <dbReference type="EMBL" id="RHZ38578.1"/>
    </source>
</evidence>
<evidence type="ECO:0000313" key="7">
    <source>
        <dbReference type="EMBL" id="RHY41610.1"/>
    </source>
</evidence>
<protein>
    <recommendedName>
        <fullName evidence="5">Crinkler effector protein N-terminal domain-containing protein</fullName>
    </recommendedName>
</protein>
<dbReference type="GO" id="GO:0005576">
    <property type="term" value="C:extracellular region"/>
    <property type="evidence" value="ECO:0007669"/>
    <property type="project" value="UniProtKB-SubCell"/>
</dbReference>
<evidence type="ECO:0000313" key="15">
    <source>
        <dbReference type="Proteomes" id="UP000266643"/>
    </source>
</evidence>
<dbReference type="Proteomes" id="UP000286510">
    <property type="component" value="Unassembled WGS sequence"/>
</dbReference>
<evidence type="ECO:0000313" key="17">
    <source>
        <dbReference type="Proteomes" id="UP000286510"/>
    </source>
</evidence>
<feature type="region of interest" description="Disordered" evidence="4">
    <location>
        <begin position="467"/>
        <end position="505"/>
    </location>
</feature>
<feature type="domain" description="Crinkler effector protein N-terminal" evidence="5">
    <location>
        <begin position="4"/>
        <end position="113"/>
    </location>
</feature>
<proteinExistence type="predicted"/>
<dbReference type="VEuPathDB" id="FungiDB:H257_18579"/>
<evidence type="ECO:0000313" key="12">
    <source>
        <dbReference type="Proteomes" id="UP000265716"/>
    </source>
</evidence>
<sequence length="673" mass="75676">MRVLTYLVIHDGCTTCLKVEDNQRVWDVKKMIKYDNPFSIGAKDIDLYLAKTKDGKWLAMEGDAVEMLKTRLVQETIKDIMQQGTAMDSTKTVGDAAFGFPTNLTAGEIHVLVIVPTWRAAEFVVNDVRFPVTKRMGLYPPALVAFWKALQDYSTLVVADAILELPVGAFLLGYPALGLKVYIRPCYPPLWKVCWKLIQDPKSPHLVILGNPGIGKTFFGIFILLQLARENKTVVYESGASMCRYLFSGDTVVEGTQNDFVAFLRLPTTYYIVDAVKPQKCQAITILLTSPRHEVWISFNNDNCDFRYMPVWTLDEILSCRKLLYPDLDVNMVTDCFHRWGGVPRYVLENMLRDTHQSLLERALGMVNCDWVVNAIGELDAMFEASHRLLHYDVNEKTFINKHVVFASPYVQDVVYRRLCKDDHDKLVKFLAASEGIDQLGVVRGIVFERYVHAVLPRGGRFRIRRLMPEGGSGDANNVDQDDKGGEDEEKSDDGAVDTEGDLGAGEVMNKGEGIAFVSWDINEARGIVEIPPQQTVMFDKDNEVASAPSGVYLRPKNKNYPSVDAIVKPDILLQVTVGATHPCKQRGLDSAIKLLATPEQPKLVFVLPPDRFDDFKHQRYVTVDGRTTTNPFVTLRNIKQYAMEVTLAVPSKVTHTSTDGTNKGVKRPRQNE</sequence>
<dbReference type="Proteomes" id="UP000265716">
    <property type="component" value="Unassembled WGS sequence"/>
</dbReference>
<evidence type="ECO:0000313" key="14">
    <source>
        <dbReference type="Proteomes" id="UP000266239"/>
    </source>
</evidence>
<dbReference type="InterPro" id="IPR052980">
    <property type="entry name" value="Crinkler_effector"/>
</dbReference>
<evidence type="ECO:0000313" key="8">
    <source>
        <dbReference type="EMBL" id="RHY53572.1"/>
    </source>
</evidence>
<organism evidence="9 15">
    <name type="scientific">Aphanomyces astaci</name>
    <name type="common">Crayfish plague agent</name>
    <dbReference type="NCBI Taxonomy" id="112090"/>
    <lineage>
        <taxon>Eukaryota</taxon>
        <taxon>Sar</taxon>
        <taxon>Stramenopiles</taxon>
        <taxon>Oomycota</taxon>
        <taxon>Saprolegniomycetes</taxon>
        <taxon>Saprolegniales</taxon>
        <taxon>Verrucalvaceae</taxon>
        <taxon>Aphanomyces</taxon>
    </lineage>
</organism>
<comment type="subcellular location">
    <subcellularLocation>
        <location evidence="1">Host cell</location>
    </subcellularLocation>
    <subcellularLocation>
        <location evidence="2">Secreted</location>
    </subcellularLocation>
</comment>
<feature type="compositionally biased region" description="Acidic residues" evidence="4">
    <location>
        <begin position="485"/>
        <end position="501"/>
    </location>
</feature>
<accession>A0A397E306</accession>
<evidence type="ECO:0000313" key="6">
    <source>
        <dbReference type="EMBL" id="RHY26139.1"/>
    </source>
</evidence>
<evidence type="ECO:0000313" key="16">
    <source>
        <dbReference type="Proteomes" id="UP000283543"/>
    </source>
</evidence>
<dbReference type="Proteomes" id="UP000283543">
    <property type="component" value="Unassembled WGS sequence"/>
</dbReference>
<reference evidence="12 13" key="1">
    <citation type="submission" date="2018-08" db="EMBL/GenBank/DDBJ databases">
        <title>Aphanomyces genome sequencing and annotation.</title>
        <authorList>
            <person name="Minardi D."/>
            <person name="Oidtmann B."/>
            <person name="Van Der Giezen M."/>
            <person name="Studholme D.J."/>
        </authorList>
    </citation>
    <scope>NUCLEOTIDE SEQUENCE [LARGE SCALE GENOMIC DNA]</scope>
    <source>
        <strain evidence="11 13">197901</strain>
        <strain evidence="9 15">D2</strain>
        <strain evidence="10 17">FDL457</strain>
        <strain evidence="8 12">SA</strain>
        <strain evidence="7 16">Si</strain>
        <strain evidence="6 14">Yx</strain>
    </source>
</reference>
<dbReference type="Proteomes" id="UP000266643">
    <property type="component" value="Unassembled WGS sequence"/>
</dbReference>